<evidence type="ECO:0000259" key="2">
    <source>
        <dbReference type="Pfam" id="PF04909"/>
    </source>
</evidence>
<gene>
    <name evidence="3" type="ORF">BRW65_00935</name>
</gene>
<sequence>MTIDCDVHPTPHDFDEFLSYVPEPWRSREAMAFSTRGEGSSYSYYVPGGSTRKEAIPNTGGPAASDPYLTAEQLLEGIGVDIAILLSLVARPVANPVHESALSEGSNRWLQERWLHGEFGSRYRGAIRVCADAPDRAVAEIERAHESSDRFNSVLVVPNVLRPLGHEPYMPIYEAAAERRLPVVMHLTRPAGMALGTPAGFPQHFVEVQPMYSLLYATHLVSMVFNGVFERYPDLRVVYVEGGIAWLPALMRRMDRNWEGLRSEVPWVKKPPSEYVAEQAFFTTQPIEEPLEGPGPLMDAFAGAEHLLSRNVLFSTDYPHWDADEPRWVLRQFPSEYHDAIRGGSARALYRL</sequence>
<dbReference type="GO" id="GO:0005737">
    <property type="term" value="C:cytoplasm"/>
    <property type="evidence" value="ECO:0007669"/>
    <property type="project" value="TreeGrafter"/>
</dbReference>
<name>A0A1Q4I307_9MYCO</name>
<dbReference type="SUPFAM" id="SSF51556">
    <property type="entry name" value="Metallo-dependent hydrolases"/>
    <property type="match status" value="1"/>
</dbReference>
<dbReference type="EMBL" id="MPNT01000001">
    <property type="protein sequence ID" value="OJZ76347.1"/>
    <property type="molecule type" value="Genomic_DNA"/>
</dbReference>
<evidence type="ECO:0000313" key="3">
    <source>
        <dbReference type="EMBL" id="OJZ76347.1"/>
    </source>
</evidence>
<dbReference type="InterPro" id="IPR006680">
    <property type="entry name" value="Amidohydro-rel"/>
</dbReference>
<comment type="caution">
    <text evidence="3">The sequence shown here is derived from an EMBL/GenBank/DDBJ whole genome shotgun (WGS) entry which is preliminary data.</text>
</comment>
<dbReference type="GO" id="GO:0016831">
    <property type="term" value="F:carboxy-lyase activity"/>
    <property type="evidence" value="ECO:0007669"/>
    <property type="project" value="InterPro"/>
</dbReference>
<dbReference type="Pfam" id="PF04909">
    <property type="entry name" value="Amidohydro_2"/>
    <property type="match status" value="1"/>
</dbReference>
<protein>
    <recommendedName>
        <fullName evidence="2">Amidohydrolase-related domain-containing protein</fullName>
    </recommendedName>
</protein>
<dbReference type="InterPro" id="IPR032465">
    <property type="entry name" value="ACMSD"/>
</dbReference>
<dbReference type="Proteomes" id="UP000186438">
    <property type="component" value="Unassembled WGS sequence"/>
</dbReference>
<dbReference type="Gene3D" id="3.20.20.140">
    <property type="entry name" value="Metal-dependent hydrolases"/>
    <property type="match status" value="1"/>
</dbReference>
<reference evidence="3 4" key="1">
    <citation type="submission" date="2016-11" db="EMBL/GenBank/DDBJ databases">
        <title>Genome sequences of unsequenced Mycobacteria.</title>
        <authorList>
            <person name="Greninger A.L."/>
            <person name="Fang F."/>
            <person name="Jerome K.R."/>
        </authorList>
    </citation>
    <scope>NUCLEOTIDE SEQUENCE [LARGE SCALE GENOMIC DNA]</scope>
    <source>
        <strain evidence="3 4">M11</strain>
    </source>
</reference>
<proteinExistence type="predicted"/>
<keyword evidence="1" id="KW-0456">Lyase</keyword>
<evidence type="ECO:0000256" key="1">
    <source>
        <dbReference type="ARBA" id="ARBA00023239"/>
    </source>
</evidence>
<dbReference type="PANTHER" id="PTHR21240">
    <property type="entry name" value="2-AMINO-3-CARBOXYLMUCONATE-6-SEMIALDEHYDE DECARBOXYLASE"/>
    <property type="match status" value="1"/>
</dbReference>
<dbReference type="GO" id="GO:0016787">
    <property type="term" value="F:hydrolase activity"/>
    <property type="evidence" value="ECO:0007669"/>
    <property type="project" value="InterPro"/>
</dbReference>
<dbReference type="PANTHER" id="PTHR21240:SF28">
    <property type="entry name" value="ISO-OROTATE DECARBOXYLASE (EUROFUNG)"/>
    <property type="match status" value="1"/>
</dbReference>
<keyword evidence="4" id="KW-1185">Reference proteome</keyword>
<dbReference type="GO" id="GO:0019748">
    <property type="term" value="P:secondary metabolic process"/>
    <property type="evidence" value="ECO:0007669"/>
    <property type="project" value="TreeGrafter"/>
</dbReference>
<evidence type="ECO:0000313" key="4">
    <source>
        <dbReference type="Proteomes" id="UP000186438"/>
    </source>
</evidence>
<feature type="domain" description="Amidohydrolase-related" evidence="2">
    <location>
        <begin position="3"/>
        <end position="352"/>
    </location>
</feature>
<dbReference type="AlphaFoldDB" id="A0A1Q4I307"/>
<dbReference type="InterPro" id="IPR032466">
    <property type="entry name" value="Metal_Hydrolase"/>
</dbReference>
<organism evidence="3 4">
    <name type="scientific">Mycobacterium paraffinicum</name>
    <dbReference type="NCBI Taxonomy" id="53378"/>
    <lineage>
        <taxon>Bacteria</taxon>
        <taxon>Bacillati</taxon>
        <taxon>Actinomycetota</taxon>
        <taxon>Actinomycetes</taxon>
        <taxon>Mycobacteriales</taxon>
        <taxon>Mycobacteriaceae</taxon>
        <taxon>Mycobacterium</taxon>
    </lineage>
</organism>
<dbReference type="STRING" id="53378.BRW65_00935"/>
<accession>A0A1Q4I307</accession>